<dbReference type="AlphaFoldDB" id="Q9X401"/>
<dbReference type="RefSeq" id="WP_010891084.1">
    <property type="nucleotide sequence ID" value="NC_002075.1"/>
</dbReference>
<accession>Q9X401</accession>
<reference evidence="2" key="1">
    <citation type="journal article" date="1999" name="Plasmid">
        <title>Complete sequence of Bacillus subtilis plasmid p1414 and comparison with seven other plasmid types found in Russian soil isolates of Bacillus subtilis.</title>
        <authorList>
            <person name="Thorsted P.B."/>
            <person name="Thomas C.M."/>
            <person name="Poluektova E.U."/>
            <person name="Prozorov A.A."/>
        </authorList>
    </citation>
    <scope>NUCLEOTIDE SEQUENCE</scope>
    <source>
        <plasmid evidence="2">p1414</plasmid>
    </source>
</reference>
<proteinExistence type="predicted"/>
<gene>
    <name evidence="2" type="primary">orf15</name>
    <name evidence="3" type="ORF">QL281_22890</name>
</gene>
<organism evidence="2">
    <name type="scientific">Bacillus subtilis</name>
    <dbReference type="NCBI Taxonomy" id="1423"/>
    <lineage>
        <taxon>Bacteria</taxon>
        <taxon>Bacillati</taxon>
        <taxon>Bacillota</taxon>
        <taxon>Bacilli</taxon>
        <taxon>Bacillales</taxon>
        <taxon>Bacillaceae</taxon>
        <taxon>Bacillus</taxon>
    </lineage>
</organism>
<evidence type="ECO:0000256" key="1">
    <source>
        <dbReference type="SAM" id="MobiDB-lite"/>
    </source>
</evidence>
<reference evidence="3" key="2">
    <citation type="submission" date="2023-05" db="EMBL/GenBank/DDBJ databases">
        <title>Complete genome sequence of Bacillus subtilis SRCM117797 isolated from Soybean paste.</title>
        <authorList>
            <person name="Abraha H.B."/>
            <person name="Kim K.-P."/>
            <person name="Ryu M.-S."/>
            <person name="Jeong D.-Y."/>
        </authorList>
    </citation>
    <scope>NUCLEOTIDE SEQUENCE</scope>
    <source>
        <strain evidence="3">SRCM117797</strain>
        <plasmid evidence="3">unnamed1</plasmid>
    </source>
</reference>
<geneLocation type="plasmid" evidence="3 4">
    <name>unnamed1</name>
</geneLocation>
<evidence type="ECO:0000313" key="2">
    <source>
        <dbReference type="EMBL" id="AAD22626.1"/>
    </source>
</evidence>
<evidence type="ECO:0000313" key="3">
    <source>
        <dbReference type="EMBL" id="WHM23798.1"/>
    </source>
</evidence>
<evidence type="ECO:0000313" key="4">
    <source>
        <dbReference type="Proteomes" id="UP001229422"/>
    </source>
</evidence>
<feature type="compositionally biased region" description="Low complexity" evidence="1">
    <location>
        <begin position="113"/>
        <end position="124"/>
    </location>
</feature>
<geneLocation type="plasmid" evidence="2">
    <name>p1414</name>
</geneLocation>
<dbReference type="EMBL" id="AF091592">
    <property type="protein sequence ID" value="AAD22626.1"/>
    <property type="molecule type" value="Genomic_DNA"/>
</dbReference>
<keyword evidence="2" id="KW-0614">Plasmid</keyword>
<dbReference type="EMBL" id="CP125293">
    <property type="protein sequence ID" value="WHM23798.1"/>
    <property type="molecule type" value="Genomic_DNA"/>
</dbReference>
<dbReference type="Proteomes" id="UP001229422">
    <property type="component" value="Plasmid unnamed1"/>
</dbReference>
<protein>
    <submittedName>
        <fullName evidence="2">Uncharacterized protein</fullName>
    </submittedName>
</protein>
<feature type="compositionally biased region" description="Acidic residues" evidence="1">
    <location>
        <begin position="125"/>
        <end position="135"/>
    </location>
</feature>
<feature type="region of interest" description="Disordered" evidence="1">
    <location>
        <begin position="57"/>
        <end position="76"/>
    </location>
</feature>
<feature type="region of interest" description="Disordered" evidence="1">
    <location>
        <begin position="113"/>
        <end position="135"/>
    </location>
</feature>
<sequence>MLDELIEKRYFLQFKKRDGKKDTYKYIYRHSSFSDDEIIELKKILSDHHFVMLGDTQESNLGTGKRTSQETPSNQGLLDCSFSGVQNQVSIFECSNPSSNRIHMEDNTHINNTHIDNTQSLDSFSLDDDDEKKYI</sequence>
<name>Q9X401_BACIU</name>